<dbReference type="Proteomes" id="UP000054928">
    <property type="component" value="Unassembled WGS sequence"/>
</dbReference>
<dbReference type="GeneID" id="36406402"/>
<name>A0A0N7L3C2_PLAHL</name>
<proteinExistence type="predicted"/>
<evidence type="ECO:0000313" key="1">
    <source>
        <dbReference type="EMBL" id="CEG35467.1"/>
    </source>
</evidence>
<dbReference type="RefSeq" id="XP_024571836.1">
    <property type="nucleotide sequence ID" value="XM_024724504.1"/>
</dbReference>
<evidence type="ECO:0000313" key="2">
    <source>
        <dbReference type="Proteomes" id="UP000054928"/>
    </source>
</evidence>
<dbReference type="EMBL" id="CCYD01000053">
    <property type="protein sequence ID" value="CEG35467.1"/>
    <property type="molecule type" value="Genomic_DNA"/>
</dbReference>
<accession>A0A0N7L3C2</accession>
<organism evidence="1 2">
    <name type="scientific">Plasmopara halstedii</name>
    <name type="common">Downy mildew of sunflower</name>
    <dbReference type="NCBI Taxonomy" id="4781"/>
    <lineage>
        <taxon>Eukaryota</taxon>
        <taxon>Sar</taxon>
        <taxon>Stramenopiles</taxon>
        <taxon>Oomycota</taxon>
        <taxon>Peronosporomycetes</taxon>
        <taxon>Peronosporales</taxon>
        <taxon>Peronosporaceae</taxon>
        <taxon>Plasmopara</taxon>
    </lineage>
</organism>
<dbReference type="AlphaFoldDB" id="A0A0N7L3C2"/>
<protein>
    <submittedName>
        <fullName evidence="1">Uncharacterized protein</fullName>
    </submittedName>
</protein>
<sequence length="54" mass="5942">MRKSFIFIVAPDSTATGEVLGVEQDRPLLVNSCRARVTLGLPRVAEVKVDIPLY</sequence>
<keyword evidence="2" id="KW-1185">Reference proteome</keyword>
<reference evidence="2" key="1">
    <citation type="submission" date="2014-09" db="EMBL/GenBank/DDBJ databases">
        <authorList>
            <person name="Sharma Rahul"/>
            <person name="Thines Marco"/>
        </authorList>
    </citation>
    <scope>NUCLEOTIDE SEQUENCE [LARGE SCALE GENOMIC DNA]</scope>
</reference>